<gene>
    <name evidence="1" type="ORF">Lche_3141</name>
</gene>
<organism evidence="1 2">
    <name type="scientific">Legionella cherrii</name>
    <dbReference type="NCBI Taxonomy" id="28084"/>
    <lineage>
        <taxon>Bacteria</taxon>
        <taxon>Pseudomonadati</taxon>
        <taxon>Pseudomonadota</taxon>
        <taxon>Gammaproteobacteria</taxon>
        <taxon>Legionellales</taxon>
        <taxon>Legionellaceae</taxon>
        <taxon>Legionella</taxon>
    </lineage>
</organism>
<sequence>MSYYLYVPFKKKEVPPNLNKIIEEWLLLEAKQNHEVIVCYYGEKKLSQLPDNSKVSVLFSGKPGKKSLLQGLEHVKTETLRFFENLSLHLRVTDESKNSILVPEVADKMKEDGLLDDFKGRLQINLIYLDANTKEASIMTHSFLNSLKKYKEHENGAIRLQFLSNNLAEKSNSHRADRTKKTKLELFREQAQQDRCFMYNSKENYPKLSLGEIASVIKDYYQYKSSRCCGLSGLLRLNWFFSSTESSEAIKHLSDEKISDSERFAYASRFIKYYKESHLSQLLAPALEKGLIQHQANWDIEPISSNELPVAAL</sequence>
<dbReference type="Proteomes" id="UP000054921">
    <property type="component" value="Unassembled WGS sequence"/>
</dbReference>
<comment type="caution">
    <text evidence="1">The sequence shown here is derived from an EMBL/GenBank/DDBJ whole genome shotgun (WGS) entry which is preliminary data.</text>
</comment>
<dbReference type="AlphaFoldDB" id="A0A0W0SDA2"/>
<dbReference type="RefSeq" id="WP_193392430.1">
    <property type="nucleotide sequence ID" value="NZ_LNXW01000013.1"/>
</dbReference>
<evidence type="ECO:0000313" key="2">
    <source>
        <dbReference type="Proteomes" id="UP000054921"/>
    </source>
</evidence>
<dbReference type="PATRIC" id="fig|28084.5.peg.3409"/>
<proteinExistence type="predicted"/>
<name>A0A0W0SDA2_9GAMM</name>
<protein>
    <submittedName>
        <fullName evidence="1">Uncharacterized protein</fullName>
    </submittedName>
</protein>
<reference evidence="1 2" key="1">
    <citation type="submission" date="2015-11" db="EMBL/GenBank/DDBJ databases">
        <title>Genomic analysis of 38 Legionella species identifies large and diverse effector repertoires.</title>
        <authorList>
            <person name="Burstein D."/>
            <person name="Amaro F."/>
            <person name="Zusman T."/>
            <person name="Lifshitz Z."/>
            <person name="Cohen O."/>
            <person name="Gilbert J.A."/>
            <person name="Pupko T."/>
            <person name="Shuman H.A."/>
            <person name="Segal G."/>
        </authorList>
    </citation>
    <scope>NUCLEOTIDE SEQUENCE [LARGE SCALE GENOMIC DNA]</scope>
    <source>
        <strain evidence="1 2">ORW</strain>
    </source>
</reference>
<evidence type="ECO:0000313" key="1">
    <source>
        <dbReference type="EMBL" id="KTC81121.1"/>
    </source>
</evidence>
<dbReference type="STRING" id="28084.Lche_3141"/>
<dbReference type="EMBL" id="LNXW01000013">
    <property type="protein sequence ID" value="KTC81121.1"/>
    <property type="molecule type" value="Genomic_DNA"/>
</dbReference>
<accession>A0A0W0SDA2</accession>